<dbReference type="EMBL" id="MU827819">
    <property type="protein sequence ID" value="KAJ7322760.1"/>
    <property type="molecule type" value="Genomic_DNA"/>
</dbReference>
<organism evidence="2 3">
    <name type="scientific">Desmophyllum pertusum</name>
    <dbReference type="NCBI Taxonomy" id="174260"/>
    <lineage>
        <taxon>Eukaryota</taxon>
        <taxon>Metazoa</taxon>
        <taxon>Cnidaria</taxon>
        <taxon>Anthozoa</taxon>
        <taxon>Hexacorallia</taxon>
        <taxon>Scleractinia</taxon>
        <taxon>Caryophylliina</taxon>
        <taxon>Caryophylliidae</taxon>
        <taxon>Desmophyllum</taxon>
    </lineage>
</organism>
<evidence type="ECO:0008006" key="4">
    <source>
        <dbReference type="Google" id="ProtNLM"/>
    </source>
</evidence>
<proteinExistence type="predicted"/>
<dbReference type="OrthoDB" id="5970150at2759"/>
<evidence type="ECO:0000313" key="2">
    <source>
        <dbReference type="EMBL" id="KAJ7322760.1"/>
    </source>
</evidence>
<evidence type="ECO:0000256" key="1">
    <source>
        <dbReference type="SAM" id="MobiDB-lite"/>
    </source>
</evidence>
<reference evidence="2" key="1">
    <citation type="submission" date="2023-01" db="EMBL/GenBank/DDBJ databases">
        <title>Genome assembly of the deep-sea coral Lophelia pertusa.</title>
        <authorList>
            <person name="Herrera S."/>
            <person name="Cordes E."/>
        </authorList>
    </citation>
    <scope>NUCLEOTIDE SEQUENCE</scope>
    <source>
        <strain evidence="2">USNM1676648</strain>
        <tissue evidence="2">Polyp</tissue>
    </source>
</reference>
<protein>
    <recommendedName>
        <fullName evidence="4">USP domain-containing protein</fullName>
    </recommendedName>
</protein>
<keyword evidence="3" id="KW-1185">Reference proteome</keyword>
<accession>A0A9W9Y862</accession>
<name>A0A9W9Y862_9CNID</name>
<feature type="region of interest" description="Disordered" evidence="1">
    <location>
        <begin position="334"/>
        <end position="357"/>
    </location>
</feature>
<evidence type="ECO:0000313" key="3">
    <source>
        <dbReference type="Proteomes" id="UP001163046"/>
    </source>
</evidence>
<gene>
    <name evidence="2" type="ORF">OS493_032943</name>
</gene>
<comment type="caution">
    <text evidence="2">The sequence shown here is derived from an EMBL/GenBank/DDBJ whole genome shotgun (WGS) entry which is preliminary data.</text>
</comment>
<dbReference type="Proteomes" id="UP001163046">
    <property type="component" value="Unassembled WGS sequence"/>
</dbReference>
<dbReference type="AlphaFoldDB" id="A0A9W9Y862"/>
<sequence>MDALLESIVLREQGKFHSSKIVLWNYLRNHTSHGQTTFPIGQMAAISNIFDALCNNMTEEEKKIISIRESVNVKCSDNCHHSNTRDNTYSTYFLHNTCINITEIANSSYDPISVAQKLFTQPDTAWHVRRSVCLQKNKDGSNCGGKLVTSCLINDPFLFAIELDKDEGRSVQPALHERLQINLGKTRYDLAAVIYHHNFHFWCEVFVSHKNYKGGWYLYNDMWNGGKAEYIGKHPQVKNPSYMYILLFEKNQVNITTSGLKDNSSSIKNIISLGHQKNVIPDIKQVKENYASILKFCAISVHTTMSCKAMRAQILENEQEILTSLNTKCMEQNNGAVKRNNGDQQSDSSPPKIMKRV</sequence>